<evidence type="ECO:0000313" key="3">
    <source>
        <dbReference type="EMBL" id="HFC93539.1"/>
    </source>
</evidence>
<feature type="domain" description="CAAX prenyl protease 2/Lysostaphin resistance protein A-like" evidence="2">
    <location>
        <begin position="146"/>
        <end position="236"/>
    </location>
</feature>
<dbReference type="EMBL" id="DRMS01000459">
    <property type="protein sequence ID" value="HFC93539.1"/>
    <property type="molecule type" value="Genomic_DNA"/>
</dbReference>
<feature type="transmembrane region" description="Helical" evidence="1">
    <location>
        <begin position="201"/>
        <end position="217"/>
    </location>
</feature>
<feature type="transmembrane region" description="Helical" evidence="1">
    <location>
        <begin position="178"/>
        <end position="195"/>
    </location>
</feature>
<comment type="caution">
    <text evidence="3">The sequence shown here is derived from an EMBL/GenBank/DDBJ whole genome shotgun (WGS) entry which is preliminary data.</text>
</comment>
<accession>A0A7V2T1R4</accession>
<feature type="transmembrane region" description="Helical" evidence="1">
    <location>
        <begin position="66"/>
        <end position="88"/>
    </location>
</feature>
<keyword evidence="3" id="KW-0378">Hydrolase</keyword>
<reference evidence="3" key="1">
    <citation type="journal article" date="2020" name="mSystems">
        <title>Genome- and Community-Level Interaction Insights into Carbon Utilization and Element Cycling Functions of Hydrothermarchaeota in Hydrothermal Sediment.</title>
        <authorList>
            <person name="Zhou Z."/>
            <person name="Liu Y."/>
            <person name="Xu W."/>
            <person name="Pan J."/>
            <person name="Luo Z.H."/>
            <person name="Li M."/>
        </authorList>
    </citation>
    <scope>NUCLEOTIDE SEQUENCE [LARGE SCALE GENOMIC DNA]</scope>
    <source>
        <strain evidence="3">HyVt-493</strain>
    </source>
</reference>
<dbReference type="GO" id="GO:0008237">
    <property type="term" value="F:metallopeptidase activity"/>
    <property type="evidence" value="ECO:0007669"/>
    <property type="project" value="UniProtKB-KW"/>
</dbReference>
<dbReference type="GO" id="GO:0004175">
    <property type="term" value="F:endopeptidase activity"/>
    <property type="evidence" value="ECO:0007669"/>
    <property type="project" value="UniProtKB-ARBA"/>
</dbReference>
<gene>
    <name evidence="3" type="ORF">ENJ51_12085</name>
</gene>
<proteinExistence type="predicted"/>
<dbReference type="InterPro" id="IPR052710">
    <property type="entry name" value="CAAX_protease"/>
</dbReference>
<evidence type="ECO:0000259" key="2">
    <source>
        <dbReference type="Pfam" id="PF02517"/>
    </source>
</evidence>
<dbReference type="GO" id="GO:0080120">
    <property type="term" value="P:CAAX-box protein maturation"/>
    <property type="evidence" value="ECO:0007669"/>
    <property type="project" value="UniProtKB-ARBA"/>
</dbReference>
<organism evidence="3">
    <name type="scientific">Leucothrix mucor</name>
    <dbReference type="NCBI Taxonomy" id="45248"/>
    <lineage>
        <taxon>Bacteria</taxon>
        <taxon>Pseudomonadati</taxon>
        <taxon>Pseudomonadota</taxon>
        <taxon>Gammaproteobacteria</taxon>
        <taxon>Thiotrichales</taxon>
        <taxon>Thiotrichaceae</taxon>
        <taxon>Leucothrix</taxon>
    </lineage>
</organism>
<keyword evidence="3" id="KW-0645">Protease</keyword>
<keyword evidence="1" id="KW-0472">Membrane</keyword>
<dbReference type="InterPro" id="IPR003675">
    <property type="entry name" value="Rce1/LyrA-like_dom"/>
</dbReference>
<name>A0A7V2T1R4_LEUMU</name>
<keyword evidence="1" id="KW-1133">Transmembrane helix</keyword>
<keyword evidence="1" id="KW-0812">Transmembrane</keyword>
<dbReference type="AlphaFoldDB" id="A0A7V2T1R4"/>
<dbReference type="PANTHER" id="PTHR36435">
    <property type="entry name" value="SLR1288 PROTEIN"/>
    <property type="match status" value="1"/>
</dbReference>
<keyword evidence="3" id="KW-0482">Metalloprotease</keyword>
<dbReference type="PANTHER" id="PTHR36435:SF1">
    <property type="entry name" value="CAAX AMINO TERMINAL PROTEASE FAMILY PROTEIN"/>
    <property type="match status" value="1"/>
</dbReference>
<dbReference type="Proteomes" id="UP000885750">
    <property type="component" value="Unassembled WGS sequence"/>
</dbReference>
<feature type="transmembrane region" description="Helical" evidence="1">
    <location>
        <begin position="108"/>
        <end position="128"/>
    </location>
</feature>
<feature type="transmembrane region" description="Helical" evidence="1">
    <location>
        <begin position="12"/>
        <end position="40"/>
    </location>
</feature>
<protein>
    <submittedName>
        <fullName evidence="3">CPBP family intramembrane metalloprotease</fullName>
    </submittedName>
</protein>
<evidence type="ECO:0000256" key="1">
    <source>
        <dbReference type="SAM" id="Phobius"/>
    </source>
</evidence>
<feature type="transmembrane region" description="Helical" evidence="1">
    <location>
        <begin position="148"/>
        <end position="166"/>
    </location>
</feature>
<dbReference type="Pfam" id="PF02517">
    <property type="entry name" value="Rce1-like"/>
    <property type="match status" value="1"/>
</dbReference>
<sequence length="247" mass="27756">MTSNEPKSTTEYWRLGATIVFSLLILLSFIISQTIAFTLYARNKFADYPSTDEVAYFNSLLSNGDAISMAEIPAAIIGIMMTFVFILLHKHQSIENYLHLHPIDSKTLLKYAGIMMITIFMLDMVTTLVDHPTPQIMQDIYHSAKQPVLLWFALIIAAPFFEEILFRGFLFEGLRHSSLGFIGSAILTSALWAGIHLQYGLYEIVIIFFVGLILAYAKAKTGSLYIPITMHSLMNFSAVVEIELNLG</sequence>